<organism evidence="5 6">
    <name type="scientific">Achromobacter marplatensis</name>
    <dbReference type="NCBI Taxonomy" id="470868"/>
    <lineage>
        <taxon>Bacteria</taxon>
        <taxon>Pseudomonadati</taxon>
        <taxon>Pseudomonadota</taxon>
        <taxon>Betaproteobacteria</taxon>
        <taxon>Burkholderiales</taxon>
        <taxon>Alcaligenaceae</taxon>
        <taxon>Achromobacter</taxon>
    </lineage>
</organism>
<evidence type="ECO:0000256" key="1">
    <source>
        <dbReference type="ARBA" id="ARBA00023012"/>
    </source>
</evidence>
<dbReference type="AlphaFoldDB" id="A0AA42WAK7"/>
<feature type="compositionally biased region" description="Basic and acidic residues" evidence="3">
    <location>
        <begin position="1"/>
        <end position="19"/>
    </location>
</feature>
<evidence type="ECO:0000313" key="6">
    <source>
        <dbReference type="Proteomes" id="UP001161276"/>
    </source>
</evidence>
<gene>
    <name evidence="5" type="ORF">N5K24_08740</name>
</gene>
<feature type="domain" description="HPt" evidence="4">
    <location>
        <begin position="21"/>
        <end position="112"/>
    </location>
</feature>
<feature type="region of interest" description="Disordered" evidence="3">
    <location>
        <begin position="1"/>
        <end position="24"/>
    </location>
</feature>
<protein>
    <submittedName>
        <fullName evidence="5">Hpt domain-containing protein</fullName>
    </submittedName>
</protein>
<sequence length="112" mass="12564">MPHDPKVPQRGGEASRRADPGPAVPASLRRLFLDTMSSDVATLEQSLAQRDGQAAQLMLHRIRGALAMVKLTEILTRVDAFDTQVRRDGWNEHAFRMASRLMLELRAFLVQV</sequence>
<dbReference type="EMBL" id="JAOCKG010000003">
    <property type="protein sequence ID" value="MDH2050482.1"/>
    <property type="molecule type" value="Genomic_DNA"/>
</dbReference>
<evidence type="ECO:0000256" key="3">
    <source>
        <dbReference type="SAM" id="MobiDB-lite"/>
    </source>
</evidence>
<dbReference type="Gene3D" id="1.20.120.160">
    <property type="entry name" value="HPT domain"/>
    <property type="match status" value="1"/>
</dbReference>
<proteinExistence type="predicted"/>
<dbReference type="GO" id="GO:0000160">
    <property type="term" value="P:phosphorelay signal transduction system"/>
    <property type="evidence" value="ECO:0007669"/>
    <property type="project" value="UniProtKB-KW"/>
</dbReference>
<dbReference type="Pfam" id="PF01627">
    <property type="entry name" value="Hpt"/>
    <property type="match status" value="1"/>
</dbReference>
<keyword evidence="1" id="KW-0902">Two-component regulatory system</keyword>
<evidence type="ECO:0000259" key="4">
    <source>
        <dbReference type="PROSITE" id="PS50894"/>
    </source>
</evidence>
<dbReference type="RefSeq" id="WP_006226515.1">
    <property type="nucleotide sequence ID" value="NZ_ALJE01000032.1"/>
</dbReference>
<comment type="caution">
    <text evidence="5">The sequence shown here is derived from an EMBL/GenBank/DDBJ whole genome shotgun (WGS) entry which is preliminary data.</text>
</comment>
<dbReference type="InterPro" id="IPR008207">
    <property type="entry name" value="Sig_transdc_His_kin_Hpt_dom"/>
</dbReference>
<feature type="modified residue" description="Phosphohistidine" evidence="2">
    <location>
        <position position="60"/>
    </location>
</feature>
<evidence type="ECO:0000256" key="2">
    <source>
        <dbReference type="PROSITE-ProRule" id="PRU00110"/>
    </source>
</evidence>
<dbReference type="InterPro" id="IPR036641">
    <property type="entry name" value="HPT_dom_sf"/>
</dbReference>
<evidence type="ECO:0000313" key="5">
    <source>
        <dbReference type="EMBL" id="MDH2050482.1"/>
    </source>
</evidence>
<dbReference type="GO" id="GO:0004672">
    <property type="term" value="F:protein kinase activity"/>
    <property type="evidence" value="ECO:0007669"/>
    <property type="project" value="UniProtKB-ARBA"/>
</dbReference>
<keyword evidence="2" id="KW-0597">Phosphoprotein</keyword>
<name>A0AA42WAK7_9BURK</name>
<dbReference type="SUPFAM" id="SSF47226">
    <property type="entry name" value="Histidine-containing phosphotransfer domain, HPT domain"/>
    <property type="match status" value="1"/>
</dbReference>
<reference evidence="5" key="1">
    <citation type="submission" date="2022-09" db="EMBL/GenBank/DDBJ databases">
        <title>Intensive care unit water sources are persistently colonized with multi-drug resistant bacteria and are the site of extensive horizontal gene transfer of antibiotic resistance genes.</title>
        <authorList>
            <person name="Diorio-Toth L."/>
        </authorList>
    </citation>
    <scope>NUCLEOTIDE SEQUENCE</scope>
    <source>
        <strain evidence="5">GD03676</strain>
    </source>
</reference>
<accession>A0AA42WAK7</accession>
<dbReference type="Proteomes" id="UP001161276">
    <property type="component" value="Unassembled WGS sequence"/>
</dbReference>
<dbReference type="PROSITE" id="PS50894">
    <property type="entry name" value="HPT"/>
    <property type="match status" value="1"/>
</dbReference>